<proteinExistence type="predicted"/>
<accession>A0ACB8HE69</accession>
<dbReference type="EMBL" id="JAFIQS020000001">
    <property type="protein sequence ID" value="KAH9486002.1"/>
    <property type="molecule type" value="Genomic_DNA"/>
</dbReference>
<name>A0ACB8HE69_PSICU</name>
<reference evidence="1" key="1">
    <citation type="submission" date="2021-10" db="EMBL/GenBank/DDBJ databases">
        <title>Psilocybe cubensis genome.</title>
        <authorList>
            <person name="Mckernan K.J."/>
            <person name="Crawford S."/>
            <person name="Trippe A."/>
            <person name="Kane L.T."/>
            <person name="Mclaughlin S."/>
        </authorList>
    </citation>
    <scope>NUCLEOTIDE SEQUENCE</scope>
    <source>
        <strain evidence="1">MGC-MH-2018</strain>
    </source>
</reference>
<gene>
    <name evidence="1" type="ORF">JR316_0000065</name>
</gene>
<evidence type="ECO:0000313" key="2">
    <source>
        <dbReference type="Proteomes" id="UP000664032"/>
    </source>
</evidence>
<keyword evidence="2" id="KW-1185">Reference proteome</keyword>
<evidence type="ECO:0000313" key="1">
    <source>
        <dbReference type="EMBL" id="KAH9486002.1"/>
    </source>
</evidence>
<organism evidence="1 2">
    <name type="scientific">Psilocybe cubensis</name>
    <name type="common">Psychedelic mushroom</name>
    <name type="synonym">Stropharia cubensis</name>
    <dbReference type="NCBI Taxonomy" id="181762"/>
    <lineage>
        <taxon>Eukaryota</taxon>
        <taxon>Fungi</taxon>
        <taxon>Dikarya</taxon>
        <taxon>Basidiomycota</taxon>
        <taxon>Agaricomycotina</taxon>
        <taxon>Agaricomycetes</taxon>
        <taxon>Agaricomycetidae</taxon>
        <taxon>Agaricales</taxon>
        <taxon>Agaricineae</taxon>
        <taxon>Strophariaceae</taxon>
        <taxon>Psilocybe</taxon>
    </lineage>
</organism>
<comment type="caution">
    <text evidence="1">The sequence shown here is derived from an EMBL/GenBank/DDBJ whole genome shotgun (WGS) entry which is preliminary data.</text>
</comment>
<dbReference type="Proteomes" id="UP000664032">
    <property type="component" value="Unassembled WGS sequence"/>
</dbReference>
<protein>
    <submittedName>
        <fullName evidence="1">Uncharacterized protein</fullName>
    </submittedName>
</protein>
<sequence length="555" mass="61037">MSKHQTVSWSSQIIIPYPEGHTVLTSDYPSSKATAFTPDIIPHYGNRLTPHLLIDEYSQFISLPVQPNDTNYVYIRGKSIGDVEPGAKTAVVLRAAPSELILWPQVWNKVKPTGPGPLVVKSSAPDEVVACATPFRFTLPNMGGVNYALIATQSPLNILPPPPETRLRDTLPRPPADAKNWKDLADFLKNDTSTVYYNVIVADPKAPIISVSTRLRVFDDGTEPLKFHITIDTSIMPGGTLFSLSSTTGTIYMVKSPLAPDVGVQVDLEPGFDDIITLNIFPGPEEVIDTFAWVSLQANIIQPPSEDTRTIPIGETLLLGALNIVFHDEAVTHLKYASHAANQLQEYSKIPEAEAGADSMTAENTENLRIYGAATGWWFRDRLNDTNNFPRSLYGSNSPDIQPVGTHNNPKFTTILGGGNSNVDWSTNNTINLQQGAPNYIYLRGNCTLGNDYLVETRLFCVLGDLLIYPSMYASQSVNDDDQHDGNTTAIRRIKSTSANSFNVIDTPFNKLNPAPLPSGAHYCLVAESRHPTDQNPDPNWPHEDTGSFDSRKFF</sequence>